<comment type="caution">
    <text evidence="3">The sequence shown here is derived from an EMBL/GenBank/DDBJ whole genome shotgun (WGS) entry which is preliminary data.</text>
</comment>
<evidence type="ECO:0000259" key="2">
    <source>
        <dbReference type="Pfam" id="PF26571"/>
    </source>
</evidence>
<name>A0ABW4AN37_9ACTN</name>
<evidence type="ECO:0000256" key="1">
    <source>
        <dbReference type="SAM" id="SignalP"/>
    </source>
</evidence>
<dbReference type="EMBL" id="JBHTMK010000054">
    <property type="protein sequence ID" value="MFD1372070.1"/>
    <property type="molecule type" value="Genomic_DNA"/>
</dbReference>
<dbReference type="Proteomes" id="UP001597183">
    <property type="component" value="Unassembled WGS sequence"/>
</dbReference>
<protein>
    <recommendedName>
        <fullName evidence="2">ARB-07466-like C-terminal domain-containing protein</fullName>
    </recommendedName>
</protein>
<keyword evidence="1" id="KW-0732">Signal</keyword>
<dbReference type="SUPFAM" id="SSF69318">
    <property type="entry name" value="Integrin alpha N-terminal domain"/>
    <property type="match status" value="1"/>
</dbReference>
<dbReference type="InterPro" id="IPR028994">
    <property type="entry name" value="Integrin_alpha_N"/>
</dbReference>
<organism evidence="3 4">
    <name type="scientific">Actinoplanes sichuanensis</name>
    <dbReference type="NCBI Taxonomy" id="512349"/>
    <lineage>
        <taxon>Bacteria</taxon>
        <taxon>Bacillati</taxon>
        <taxon>Actinomycetota</taxon>
        <taxon>Actinomycetes</taxon>
        <taxon>Micromonosporales</taxon>
        <taxon>Micromonosporaceae</taxon>
        <taxon>Actinoplanes</taxon>
    </lineage>
</organism>
<proteinExistence type="predicted"/>
<dbReference type="Pfam" id="PF26571">
    <property type="entry name" value="VldE"/>
    <property type="match status" value="1"/>
</dbReference>
<keyword evidence="4" id="KW-1185">Reference proteome</keyword>
<sequence length="398" mass="43873">MRRRLRRDAMLTAVLSAAAVLLTPVAARAATPPVIPPFNRAIDPYAANDEVGSCDAGIKPGMQDFRSFIKNRYGLGNSIDFVEACDLSGPGGHDQGRAWDWGNDTTDAADVDKVNTVLNWLLATDKYGNKHAMARRLGINFIIWNRRIIFLTPGGSKTWEAYACNGSASSCHTNHVHFEMSWAGARRQTTWWTARQPDGPGVFRPGVNDWIFRANGSLTNWGIPGDLPVAGDWDGDGVDEPGVFRASEHRWYLHGYGHVENWGEPGDLVVAGDWDGDGRDEPGVFRPSEKRWYLLGGGHVDNWGEPNDLPVAGDWNGDGRDEPGVFRPSEKRWYLRGGGHVDNWGEPGDQPVAGDWNADGIDEPGVRRPSTKQWYMRGVTTLNNWGEPGDLAVAGNWS</sequence>
<feature type="domain" description="ARB-07466-like C-terminal" evidence="2">
    <location>
        <begin position="55"/>
        <end position="172"/>
    </location>
</feature>
<dbReference type="InterPro" id="IPR006311">
    <property type="entry name" value="TAT_signal"/>
</dbReference>
<feature type="chain" id="PRO_5045890282" description="ARB-07466-like C-terminal domain-containing protein" evidence="1">
    <location>
        <begin position="30"/>
        <end position="398"/>
    </location>
</feature>
<evidence type="ECO:0000313" key="3">
    <source>
        <dbReference type="EMBL" id="MFD1372070.1"/>
    </source>
</evidence>
<evidence type="ECO:0000313" key="4">
    <source>
        <dbReference type="Proteomes" id="UP001597183"/>
    </source>
</evidence>
<feature type="signal peptide" evidence="1">
    <location>
        <begin position="1"/>
        <end position="29"/>
    </location>
</feature>
<dbReference type="InterPro" id="IPR058593">
    <property type="entry name" value="ARB_07466-like_C"/>
</dbReference>
<gene>
    <name evidence="3" type="ORF">ACFQ5G_42675</name>
</gene>
<dbReference type="RefSeq" id="WP_378079154.1">
    <property type="nucleotide sequence ID" value="NZ_JBHTMK010000054.1"/>
</dbReference>
<accession>A0ABW4AN37</accession>
<dbReference type="PROSITE" id="PS51318">
    <property type="entry name" value="TAT"/>
    <property type="match status" value="1"/>
</dbReference>
<reference evidence="4" key="1">
    <citation type="journal article" date="2019" name="Int. J. Syst. Evol. Microbiol.">
        <title>The Global Catalogue of Microorganisms (GCM) 10K type strain sequencing project: providing services to taxonomists for standard genome sequencing and annotation.</title>
        <authorList>
            <consortium name="The Broad Institute Genomics Platform"/>
            <consortium name="The Broad Institute Genome Sequencing Center for Infectious Disease"/>
            <person name="Wu L."/>
            <person name="Ma J."/>
        </authorList>
    </citation>
    <scope>NUCLEOTIDE SEQUENCE [LARGE SCALE GENOMIC DNA]</scope>
    <source>
        <strain evidence="4">CCM 7526</strain>
    </source>
</reference>